<dbReference type="SUPFAM" id="SSF103473">
    <property type="entry name" value="MFS general substrate transporter"/>
    <property type="match status" value="1"/>
</dbReference>
<name>A0A418ZX60_9RHOB</name>
<dbReference type="Pfam" id="PF07690">
    <property type="entry name" value="MFS_1"/>
    <property type="match status" value="1"/>
</dbReference>
<gene>
    <name evidence="6" type="ORF">D3P05_20105</name>
</gene>
<evidence type="ECO:0000313" key="7">
    <source>
        <dbReference type="Proteomes" id="UP000283587"/>
    </source>
</evidence>
<reference evidence="7" key="1">
    <citation type="submission" date="2018-09" db="EMBL/GenBank/DDBJ databases">
        <title>Paracoccus onubensis nov. sp. a moderate halophilic bacterium isolated from Gruta de las Maravillas (Aracena, Spain).</title>
        <authorList>
            <person name="Jurado V."/>
            <person name="Gutierrez-Patricio S."/>
            <person name="Gonzalez-Pimentel J.L."/>
            <person name="Miller A.Z."/>
            <person name="Laiz L."/>
            <person name="Saiz-Jimenez C."/>
        </authorList>
    </citation>
    <scope>NUCLEOTIDE SEQUENCE [LARGE SCALE GENOMIC DNA]</scope>
    <source>
        <strain evidence="7">DSM 26381</strain>
    </source>
</reference>
<sequence>MVSGLPLLLTAFLTQVIVPLARIATSYRGTQAGLSASEVLLLSSAFALLPAFLAVGMGRANDRRGAGRSVVLGAALMVVACALLALPGQWLVLLTSSVLLGLGQTFQITAMQAEIGAIRDVPHRERMIARLMLWQAVGQVAAPLLLSLVALWGESLQMGLALAVIGLSAVGLAASMAVMRGAAKAAPPALHVPLAHILSVRGLPWVIAGGSLCVAVQDLTMIYLPVVGEGRGIPPATIGLVLMLFALAQVASRGVYAWAARLAGPSWLLWCSVLGTGLATAALALPFGAGGIGAMLIVSGLCLGFAITSSVSLTMRMAPCRARATSLGLRLAINRVGQFSIPLAAGAIAAAQAGAVFALLGLALAATGLAGFVRAR</sequence>
<feature type="transmembrane region" description="Helical" evidence="4">
    <location>
        <begin position="236"/>
        <end position="255"/>
    </location>
</feature>
<keyword evidence="2 4" id="KW-1133">Transmembrane helix</keyword>
<dbReference type="RefSeq" id="WP_119900564.1">
    <property type="nucleotide sequence ID" value="NZ_QNRC01000054.1"/>
</dbReference>
<feature type="transmembrane region" description="Helical" evidence="4">
    <location>
        <begin position="39"/>
        <end position="57"/>
    </location>
</feature>
<dbReference type="InterPro" id="IPR052528">
    <property type="entry name" value="Sugar_transport-like"/>
</dbReference>
<evidence type="ECO:0000256" key="2">
    <source>
        <dbReference type="ARBA" id="ARBA00022989"/>
    </source>
</evidence>
<feature type="transmembrane region" description="Helical" evidence="4">
    <location>
        <begin position="69"/>
        <end position="86"/>
    </location>
</feature>
<dbReference type="PANTHER" id="PTHR23526:SF4">
    <property type="entry name" value="INTEGRAL MEMBRANE TRANSPORT PROTEIN"/>
    <property type="match status" value="1"/>
</dbReference>
<feature type="transmembrane region" description="Helical" evidence="4">
    <location>
        <begin position="355"/>
        <end position="373"/>
    </location>
</feature>
<proteinExistence type="predicted"/>
<feature type="domain" description="Major facilitator superfamily (MFS) profile" evidence="5">
    <location>
        <begin position="1"/>
        <end position="376"/>
    </location>
</feature>
<evidence type="ECO:0000259" key="5">
    <source>
        <dbReference type="PROSITE" id="PS50850"/>
    </source>
</evidence>
<comment type="caution">
    <text evidence="6">The sequence shown here is derived from an EMBL/GenBank/DDBJ whole genome shotgun (WGS) entry which is preliminary data.</text>
</comment>
<protein>
    <submittedName>
        <fullName evidence="6">MFS transporter</fullName>
    </submittedName>
</protein>
<dbReference type="Gene3D" id="1.20.1250.20">
    <property type="entry name" value="MFS general substrate transporter like domains"/>
    <property type="match status" value="2"/>
</dbReference>
<keyword evidence="3 4" id="KW-0472">Membrane</keyword>
<keyword evidence="1 4" id="KW-0812">Transmembrane</keyword>
<keyword evidence="7" id="KW-1185">Reference proteome</keyword>
<feature type="transmembrane region" description="Helical" evidence="4">
    <location>
        <begin position="158"/>
        <end position="182"/>
    </location>
</feature>
<dbReference type="GO" id="GO:0022857">
    <property type="term" value="F:transmembrane transporter activity"/>
    <property type="evidence" value="ECO:0007669"/>
    <property type="project" value="InterPro"/>
</dbReference>
<evidence type="ECO:0000256" key="1">
    <source>
        <dbReference type="ARBA" id="ARBA00022692"/>
    </source>
</evidence>
<dbReference type="CDD" id="cd06174">
    <property type="entry name" value="MFS"/>
    <property type="match status" value="1"/>
</dbReference>
<organism evidence="6 7">
    <name type="scientific">Paracoccus siganidrum</name>
    <dbReference type="NCBI Taxonomy" id="1276757"/>
    <lineage>
        <taxon>Bacteria</taxon>
        <taxon>Pseudomonadati</taxon>
        <taxon>Pseudomonadota</taxon>
        <taxon>Alphaproteobacteria</taxon>
        <taxon>Rhodobacterales</taxon>
        <taxon>Paracoccaceae</taxon>
        <taxon>Paracoccus</taxon>
    </lineage>
</organism>
<dbReference type="AlphaFoldDB" id="A0A418ZX60"/>
<dbReference type="PROSITE" id="PS50850">
    <property type="entry name" value="MFS"/>
    <property type="match status" value="1"/>
</dbReference>
<feature type="transmembrane region" description="Helical" evidence="4">
    <location>
        <begin position="327"/>
        <end position="349"/>
    </location>
</feature>
<dbReference type="InterPro" id="IPR036259">
    <property type="entry name" value="MFS_trans_sf"/>
</dbReference>
<evidence type="ECO:0000313" key="6">
    <source>
        <dbReference type="EMBL" id="RJL05111.1"/>
    </source>
</evidence>
<feature type="transmembrane region" description="Helical" evidence="4">
    <location>
        <begin position="131"/>
        <end position="152"/>
    </location>
</feature>
<dbReference type="InterPro" id="IPR020846">
    <property type="entry name" value="MFS_dom"/>
</dbReference>
<evidence type="ECO:0000256" key="3">
    <source>
        <dbReference type="ARBA" id="ARBA00023136"/>
    </source>
</evidence>
<dbReference type="OrthoDB" id="7944168at2"/>
<dbReference type="PANTHER" id="PTHR23526">
    <property type="entry name" value="INTEGRAL MEMBRANE TRANSPORT PROTEIN-RELATED"/>
    <property type="match status" value="1"/>
</dbReference>
<feature type="transmembrane region" description="Helical" evidence="4">
    <location>
        <begin position="293"/>
        <end position="315"/>
    </location>
</feature>
<dbReference type="EMBL" id="QZEW01000119">
    <property type="protein sequence ID" value="RJL05111.1"/>
    <property type="molecule type" value="Genomic_DNA"/>
</dbReference>
<accession>A0A418ZX60</accession>
<dbReference type="Proteomes" id="UP000283587">
    <property type="component" value="Unassembled WGS sequence"/>
</dbReference>
<dbReference type="InterPro" id="IPR011701">
    <property type="entry name" value="MFS"/>
</dbReference>
<evidence type="ECO:0000256" key="4">
    <source>
        <dbReference type="SAM" id="Phobius"/>
    </source>
</evidence>
<feature type="transmembrane region" description="Helical" evidence="4">
    <location>
        <begin position="267"/>
        <end position="287"/>
    </location>
</feature>